<organism evidence="1 2">
    <name type="scientific">Streblomastix strix</name>
    <dbReference type="NCBI Taxonomy" id="222440"/>
    <lineage>
        <taxon>Eukaryota</taxon>
        <taxon>Metamonada</taxon>
        <taxon>Preaxostyla</taxon>
        <taxon>Oxymonadida</taxon>
        <taxon>Streblomastigidae</taxon>
        <taxon>Streblomastix</taxon>
    </lineage>
</organism>
<protein>
    <submittedName>
        <fullName evidence="1">Uncharacterized protein</fullName>
    </submittedName>
</protein>
<gene>
    <name evidence="1" type="ORF">EZS28_029168</name>
</gene>
<reference evidence="1 2" key="1">
    <citation type="submission" date="2019-03" db="EMBL/GenBank/DDBJ databases">
        <title>Single cell metagenomics reveals metabolic interactions within the superorganism composed of flagellate Streblomastix strix and complex community of Bacteroidetes bacteria on its surface.</title>
        <authorList>
            <person name="Treitli S.C."/>
            <person name="Kolisko M."/>
            <person name="Husnik F."/>
            <person name="Keeling P."/>
            <person name="Hampl V."/>
        </authorList>
    </citation>
    <scope>NUCLEOTIDE SEQUENCE [LARGE SCALE GENOMIC DNA]</scope>
    <source>
        <strain evidence="1">ST1C</strain>
    </source>
</reference>
<accession>A0A5J4UZV7</accession>
<sequence>MSLKGLEQTKDKEYKEDAYTTVYRNNIITPNANEHWSDRKGKYFSRANAWILTKIIKLHNKDYYETTLKPLLKKRLQDNNKSKQEIELETIEKQGIDINDPFIFGNISEKVTR</sequence>
<dbReference type="EMBL" id="SNRW01011328">
    <property type="protein sequence ID" value="KAA6375305.1"/>
    <property type="molecule type" value="Genomic_DNA"/>
</dbReference>
<comment type="caution">
    <text evidence="1">The sequence shown here is derived from an EMBL/GenBank/DDBJ whole genome shotgun (WGS) entry which is preliminary data.</text>
</comment>
<dbReference type="AlphaFoldDB" id="A0A5J4UZV7"/>
<evidence type="ECO:0000313" key="2">
    <source>
        <dbReference type="Proteomes" id="UP000324800"/>
    </source>
</evidence>
<name>A0A5J4UZV7_9EUKA</name>
<evidence type="ECO:0000313" key="1">
    <source>
        <dbReference type="EMBL" id="KAA6375305.1"/>
    </source>
</evidence>
<proteinExistence type="predicted"/>
<dbReference type="Proteomes" id="UP000324800">
    <property type="component" value="Unassembled WGS sequence"/>
</dbReference>
<dbReference type="OrthoDB" id="10689660at2759"/>